<evidence type="ECO:0000256" key="8">
    <source>
        <dbReference type="PROSITE-ProRule" id="PRU00339"/>
    </source>
</evidence>
<accession>A0ABR4QQQ9</accession>
<name>A0ABR4QQQ9_9CEST</name>
<feature type="region of interest" description="Disordered" evidence="9">
    <location>
        <begin position="406"/>
        <end position="427"/>
    </location>
</feature>
<keyword evidence="4 8" id="KW-0802">TPR repeat</keyword>
<dbReference type="InterPro" id="IPR011990">
    <property type="entry name" value="TPR-like_helical_dom_sf"/>
</dbReference>
<keyword evidence="6 7" id="KW-0413">Isomerase</keyword>
<gene>
    <name evidence="11" type="ORF">TcWFU_004136</name>
</gene>
<evidence type="ECO:0000256" key="5">
    <source>
        <dbReference type="ARBA" id="ARBA00023110"/>
    </source>
</evidence>
<dbReference type="InterPro" id="IPR046357">
    <property type="entry name" value="PPIase_dom_sf"/>
</dbReference>
<dbReference type="PROSITE" id="PS50005">
    <property type="entry name" value="TPR"/>
    <property type="match status" value="1"/>
</dbReference>
<evidence type="ECO:0000256" key="3">
    <source>
        <dbReference type="ARBA" id="ARBA00022737"/>
    </source>
</evidence>
<sequence length="427" mass="48247">MVSEDALPLDDFNSLVDDRGVLKKVIREGHTEISPIKGETVVVHYVGTYQGGDEHGNKFDSSRDRNEPLKYKSEEGHVIKGWDITMPTMKLGEVCEILVSPEYGYQDGKTRRFEIELLDFYGKDVSPKYDGSVYVTQLSRGNEAISPRPGSLCKIHALGYCVGKVLEDRDVSFVIGDFEEVGLPEGLDRALCYMSEGEEARVRICEPMTFSLGECTKRGIQKDSILYYLVKIKSCEQRKSVTVFSTFTEKMEHMQSLKQKANELLQAGKYRIAADMYSDLLSDCLGVATSGYDQYAELNNFKCVLHQNRAYAFLKLKSPQECLEACKQGLELNPRNEKCLYRKGEAYLLLGDHEEALNCFKEVLAVNANNREAAQKINSCREVISRAIQQEKRMFQNAFKRLQSMDATTPCGEKKEENEDKVTAPTA</sequence>
<proteinExistence type="predicted"/>
<feature type="repeat" description="TPR" evidence="8">
    <location>
        <begin position="337"/>
        <end position="370"/>
    </location>
</feature>
<evidence type="ECO:0000256" key="9">
    <source>
        <dbReference type="SAM" id="MobiDB-lite"/>
    </source>
</evidence>
<keyword evidence="12" id="KW-1185">Reference proteome</keyword>
<dbReference type="EMBL" id="JAKROA010000001">
    <property type="protein sequence ID" value="KAL5111902.1"/>
    <property type="molecule type" value="Genomic_DNA"/>
</dbReference>
<dbReference type="PANTHER" id="PTHR46512:SF9">
    <property type="entry name" value="PEPTIDYLPROLYL ISOMERASE"/>
    <property type="match status" value="1"/>
</dbReference>
<dbReference type="InterPro" id="IPR019734">
    <property type="entry name" value="TPR_rpt"/>
</dbReference>
<feature type="domain" description="PPIase FKBP-type" evidence="10">
    <location>
        <begin position="38"/>
        <end position="105"/>
    </location>
</feature>
<dbReference type="Pfam" id="PF00515">
    <property type="entry name" value="TPR_1"/>
    <property type="match status" value="1"/>
</dbReference>
<dbReference type="GO" id="GO:0016853">
    <property type="term" value="F:isomerase activity"/>
    <property type="evidence" value="ECO:0007669"/>
    <property type="project" value="UniProtKB-KW"/>
</dbReference>
<dbReference type="InterPro" id="IPR050754">
    <property type="entry name" value="FKBP4/5/8-like"/>
</dbReference>
<organism evidence="11 12">
    <name type="scientific">Taenia crassiceps</name>
    <dbReference type="NCBI Taxonomy" id="6207"/>
    <lineage>
        <taxon>Eukaryota</taxon>
        <taxon>Metazoa</taxon>
        <taxon>Spiralia</taxon>
        <taxon>Lophotrochozoa</taxon>
        <taxon>Platyhelminthes</taxon>
        <taxon>Cestoda</taxon>
        <taxon>Eucestoda</taxon>
        <taxon>Cyclophyllidea</taxon>
        <taxon>Taeniidae</taxon>
        <taxon>Taenia</taxon>
    </lineage>
</organism>
<protein>
    <recommendedName>
        <fullName evidence="2 7">peptidylprolyl isomerase</fullName>
        <ecNumber evidence="2 7">5.2.1.8</ecNumber>
    </recommendedName>
</protein>
<dbReference type="Proteomes" id="UP001651158">
    <property type="component" value="Unassembled WGS sequence"/>
</dbReference>
<dbReference type="Gene3D" id="1.25.40.10">
    <property type="entry name" value="Tetratricopeptide repeat domain"/>
    <property type="match status" value="1"/>
</dbReference>
<dbReference type="PROSITE" id="PS50059">
    <property type="entry name" value="FKBP_PPIASE"/>
    <property type="match status" value="2"/>
</dbReference>
<evidence type="ECO:0000313" key="11">
    <source>
        <dbReference type="EMBL" id="KAL5111902.1"/>
    </source>
</evidence>
<comment type="catalytic activity">
    <reaction evidence="1 7">
        <text>[protein]-peptidylproline (omega=180) = [protein]-peptidylproline (omega=0)</text>
        <dbReference type="Rhea" id="RHEA:16237"/>
        <dbReference type="Rhea" id="RHEA-COMP:10747"/>
        <dbReference type="Rhea" id="RHEA-COMP:10748"/>
        <dbReference type="ChEBI" id="CHEBI:83833"/>
        <dbReference type="ChEBI" id="CHEBI:83834"/>
        <dbReference type="EC" id="5.2.1.8"/>
    </reaction>
</comment>
<evidence type="ECO:0000256" key="1">
    <source>
        <dbReference type="ARBA" id="ARBA00000971"/>
    </source>
</evidence>
<dbReference type="PANTHER" id="PTHR46512">
    <property type="entry name" value="PEPTIDYLPROLYL ISOMERASE"/>
    <property type="match status" value="1"/>
</dbReference>
<dbReference type="InterPro" id="IPR001179">
    <property type="entry name" value="PPIase_FKBP_dom"/>
</dbReference>
<evidence type="ECO:0000256" key="4">
    <source>
        <dbReference type="ARBA" id="ARBA00022803"/>
    </source>
</evidence>
<feature type="compositionally biased region" description="Basic and acidic residues" evidence="9">
    <location>
        <begin position="412"/>
        <end position="427"/>
    </location>
</feature>
<evidence type="ECO:0000313" key="12">
    <source>
        <dbReference type="Proteomes" id="UP001651158"/>
    </source>
</evidence>
<dbReference type="EC" id="5.2.1.8" evidence="2 7"/>
<keyword evidence="3" id="KW-0677">Repeat</keyword>
<evidence type="ECO:0000256" key="2">
    <source>
        <dbReference type="ARBA" id="ARBA00013194"/>
    </source>
</evidence>
<dbReference type="SUPFAM" id="SSF48452">
    <property type="entry name" value="TPR-like"/>
    <property type="match status" value="1"/>
</dbReference>
<feature type="domain" description="PPIase FKBP-type" evidence="10">
    <location>
        <begin position="150"/>
        <end position="236"/>
    </location>
</feature>
<dbReference type="SMART" id="SM00028">
    <property type="entry name" value="TPR"/>
    <property type="match status" value="2"/>
</dbReference>
<reference evidence="11 12" key="1">
    <citation type="journal article" date="2022" name="Front. Cell. Infect. Microbiol.">
        <title>The Genomes of Two Strains of Taenia crassiceps the Animal Model for the Study of Human Cysticercosis.</title>
        <authorList>
            <person name="Bobes R.J."/>
            <person name="Estrada K."/>
            <person name="Rios-Valencia D.G."/>
            <person name="Calderon-Gallegos A."/>
            <person name="de la Torre P."/>
            <person name="Carrero J.C."/>
            <person name="Sanchez-Flores A."/>
            <person name="Laclette J.P."/>
        </authorList>
    </citation>
    <scope>NUCLEOTIDE SEQUENCE [LARGE SCALE GENOMIC DNA]</scope>
    <source>
        <strain evidence="11">WFUcys</strain>
    </source>
</reference>
<evidence type="ECO:0000256" key="6">
    <source>
        <dbReference type="ARBA" id="ARBA00023235"/>
    </source>
</evidence>
<dbReference type="Gene3D" id="3.10.50.40">
    <property type="match status" value="2"/>
</dbReference>
<evidence type="ECO:0000259" key="10">
    <source>
        <dbReference type="PROSITE" id="PS50059"/>
    </source>
</evidence>
<evidence type="ECO:0000256" key="7">
    <source>
        <dbReference type="PROSITE-ProRule" id="PRU00277"/>
    </source>
</evidence>
<dbReference type="SUPFAM" id="SSF54534">
    <property type="entry name" value="FKBP-like"/>
    <property type="match status" value="2"/>
</dbReference>
<comment type="caution">
    <text evidence="11">The sequence shown here is derived from an EMBL/GenBank/DDBJ whole genome shotgun (WGS) entry which is preliminary data.</text>
</comment>
<keyword evidence="5 7" id="KW-0697">Rotamase</keyword>
<dbReference type="Pfam" id="PF00254">
    <property type="entry name" value="FKBP_C"/>
    <property type="match status" value="2"/>
</dbReference>